<proteinExistence type="inferred from homology"/>
<dbReference type="InterPro" id="IPR035971">
    <property type="entry name" value="CBD_sf"/>
</dbReference>
<evidence type="ECO:0000256" key="9">
    <source>
        <dbReference type="ARBA" id="ARBA00023277"/>
    </source>
</evidence>
<keyword evidence="8 11" id="KW-0378">Hydrolase</keyword>
<dbReference type="Gene3D" id="3.20.20.80">
    <property type="entry name" value="Glycosidases"/>
    <property type="match status" value="1"/>
</dbReference>
<evidence type="ECO:0000256" key="10">
    <source>
        <dbReference type="ARBA" id="ARBA00023326"/>
    </source>
</evidence>
<dbReference type="PANTHER" id="PTHR31490">
    <property type="entry name" value="GLYCOSYL HYDROLASE"/>
    <property type="match status" value="1"/>
</dbReference>
<dbReference type="Pfam" id="PF00734">
    <property type="entry name" value="CBM_1"/>
    <property type="match status" value="1"/>
</dbReference>
<keyword evidence="16" id="KW-1185">Reference proteome</keyword>
<evidence type="ECO:0000256" key="11">
    <source>
        <dbReference type="RuleBase" id="RU361174"/>
    </source>
</evidence>
<name>A0A9P5L556_9HYPO</name>
<sequence length="644" mass="67577">MYKSVFLGLLASSSVSAQLHSLALDAGLLYFGTTVDNGYTSDAPYMAIVNDVDEFGQLVPENAQKWDATEATQNTFTYTKADVIPDLAATNGQILRCHALTWYSQLPSWVSSGGFTAAQLQSVIEAHISNVVGHFKGDCYAWDVVNEAAADDGTWRSSVFYETMGTDFLAVSFNAAHEADPSAKLYYNDYNLEYNGAKTDKAVEIVKIIQDAGAPIDGVGFQGHLIVGSTPSRSSLVTALKRFTALGVEVAYTELDIRHASIPASDSAKTTQANDYTNVVGSCLDVEGCVGITVWGFTDRYNWVPATFSGAGEACIYDEGLNKKPAWTSISSLLAAAATSSSAAETSTSVSAAATTIVATTAEATSVTSAVATSEEVVSSTAAAETIVATSSTSAAVTSAVVSSAAAAETTVLSTAVESTTSEEAVSSSVVLESTTTLSTAPVFTPGPVFTPVYTPRVNVSTLWTSFPTRPSSSFTGGFNFTVPHTTFQTRTASVTSVSVADSVYSASSEAVISSEAAISTEAAIQYPTLSLPTNQTVITTVLEAAASTHVPVIRHSTVAYTAPWSNGTLTTIVTSVPAGTAPLPTATETETDDYDDDDDCSEELVAHYYQCGGKGYEGATECEEPYVCLEMNEYYSQCVEAQQ</sequence>
<dbReference type="EC" id="3.2.1.8" evidence="11"/>
<evidence type="ECO:0000256" key="6">
    <source>
        <dbReference type="ARBA" id="ARBA00022651"/>
    </source>
</evidence>
<evidence type="ECO:0000313" key="16">
    <source>
        <dbReference type="Proteomes" id="UP000722485"/>
    </source>
</evidence>
<gene>
    <name evidence="15" type="ORF">G7Z17_g12812</name>
</gene>
<dbReference type="InterPro" id="IPR017853">
    <property type="entry name" value="GH"/>
</dbReference>
<dbReference type="GO" id="GO:0045493">
    <property type="term" value="P:xylan catabolic process"/>
    <property type="evidence" value="ECO:0007669"/>
    <property type="project" value="UniProtKB-KW"/>
</dbReference>
<dbReference type="Proteomes" id="UP000722485">
    <property type="component" value="Unassembled WGS sequence"/>
</dbReference>
<feature type="domain" description="CBM1" evidence="13">
    <location>
        <begin position="604"/>
        <end position="640"/>
    </location>
</feature>
<evidence type="ECO:0000256" key="2">
    <source>
        <dbReference type="ARBA" id="ARBA00004613"/>
    </source>
</evidence>
<evidence type="ECO:0000259" key="14">
    <source>
        <dbReference type="PROSITE" id="PS51760"/>
    </source>
</evidence>
<comment type="caution">
    <text evidence="15">The sequence shown here is derived from an EMBL/GenBank/DDBJ whole genome shotgun (WGS) entry which is preliminary data.</text>
</comment>
<comment type="similarity">
    <text evidence="4 11">Belongs to the glycosyl hydrolase 10 (cellulase F) family.</text>
</comment>
<keyword evidence="6" id="KW-0858">Xylan degradation</keyword>
<evidence type="ECO:0000256" key="5">
    <source>
        <dbReference type="ARBA" id="ARBA00022525"/>
    </source>
</evidence>
<feature type="signal peptide" evidence="12">
    <location>
        <begin position="1"/>
        <end position="17"/>
    </location>
</feature>
<dbReference type="GO" id="GO:0005576">
    <property type="term" value="C:extracellular region"/>
    <property type="evidence" value="ECO:0007669"/>
    <property type="project" value="UniProtKB-SubCell"/>
</dbReference>
<comment type="subcellular location">
    <subcellularLocation>
        <location evidence="2">Secreted</location>
    </subcellularLocation>
</comment>
<dbReference type="PROSITE" id="PS51760">
    <property type="entry name" value="GH10_2"/>
    <property type="match status" value="1"/>
</dbReference>
<dbReference type="PROSITE" id="PS00562">
    <property type="entry name" value="CBM1_1"/>
    <property type="match status" value="1"/>
</dbReference>
<dbReference type="EMBL" id="JAANBB010000628">
    <property type="protein sequence ID" value="KAF7537627.1"/>
    <property type="molecule type" value="Genomic_DNA"/>
</dbReference>
<dbReference type="PRINTS" id="PR00134">
    <property type="entry name" value="GLHYDRLASE10"/>
</dbReference>
<dbReference type="InterPro" id="IPR044846">
    <property type="entry name" value="GH10"/>
</dbReference>
<dbReference type="GO" id="GO:0031176">
    <property type="term" value="F:endo-1,4-beta-xylanase activity"/>
    <property type="evidence" value="ECO:0007669"/>
    <property type="project" value="UniProtKB-EC"/>
</dbReference>
<dbReference type="SUPFAM" id="SSF57180">
    <property type="entry name" value="Cellulose-binding domain"/>
    <property type="match status" value="1"/>
</dbReference>
<evidence type="ECO:0000256" key="4">
    <source>
        <dbReference type="ARBA" id="ARBA00007495"/>
    </source>
</evidence>
<evidence type="ECO:0000259" key="13">
    <source>
        <dbReference type="PROSITE" id="PS51164"/>
    </source>
</evidence>
<reference evidence="15" key="1">
    <citation type="submission" date="2020-03" db="EMBL/GenBank/DDBJ databases">
        <title>Draft Genome Sequence of Cylindrodendrum hubeiense.</title>
        <authorList>
            <person name="Buettner E."/>
            <person name="Kellner H."/>
        </authorList>
    </citation>
    <scope>NUCLEOTIDE SEQUENCE</scope>
    <source>
        <strain evidence="15">IHI 201604</strain>
    </source>
</reference>
<evidence type="ECO:0000256" key="1">
    <source>
        <dbReference type="ARBA" id="ARBA00000681"/>
    </source>
</evidence>
<evidence type="ECO:0000313" key="15">
    <source>
        <dbReference type="EMBL" id="KAF7537627.1"/>
    </source>
</evidence>
<accession>A0A9P5L556</accession>
<feature type="domain" description="GH10" evidence="14">
    <location>
        <begin position="13"/>
        <end position="333"/>
    </location>
</feature>
<keyword evidence="11" id="KW-0326">Glycosidase</keyword>
<dbReference type="InterPro" id="IPR001000">
    <property type="entry name" value="GH10_dom"/>
</dbReference>
<dbReference type="SMART" id="SM00633">
    <property type="entry name" value="Glyco_10"/>
    <property type="match status" value="1"/>
</dbReference>
<dbReference type="PANTHER" id="PTHR31490:SF35">
    <property type="entry name" value="ENDO-1,4-BETA-XYLANASE"/>
    <property type="match status" value="1"/>
</dbReference>
<dbReference type="GO" id="GO:0030248">
    <property type="term" value="F:cellulose binding"/>
    <property type="evidence" value="ECO:0007669"/>
    <property type="project" value="InterPro"/>
</dbReference>
<dbReference type="SUPFAM" id="SSF51445">
    <property type="entry name" value="(Trans)glycosidases"/>
    <property type="match status" value="1"/>
</dbReference>
<dbReference type="OrthoDB" id="3055998at2759"/>
<evidence type="ECO:0000256" key="12">
    <source>
        <dbReference type="SAM" id="SignalP"/>
    </source>
</evidence>
<evidence type="ECO:0000256" key="3">
    <source>
        <dbReference type="ARBA" id="ARBA00004851"/>
    </source>
</evidence>
<comment type="catalytic activity">
    <reaction evidence="1 11">
        <text>Endohydrolysis of (1-&gt;4)-beta-D-xylosidic linkages in xylans.</text>
        <dbReference type="EC" id="3.2.1.8"/>
    </reaction>
</comment>
<dbReference type="InterPro" id="IPR000254">
    <property type="entry name" value="CBD"/>
</dbReference>
<dbReference type="SMART" id="SM00236">
    <property type="entry name" value="fCBD"/>
    <property type="match status" value="1"/>
</dbReference>
<dbReference type="Pfam" id="PF00331">
    <property type="entry name" value="Glyco_hydro_10"/>
    <property type="match status" value="1"/>
</dbReference>
<dbReference type="AlphaFoldDB" id="A0A9P5L556"/>
<organism evidence="15 16">
    <name type="scientific">Cylindrodendrum hubeiense</name>
    <dbReference type="NCBI Taxonomy" id="595255"/>
    <lineage>
        <taxon>Eukaryota</taxon>
        <taxon>Fungi</taxon>
        <taxon>Dikarya</taxon>
        <taxon>Ascomycota</taxon>
        <taxon>Pezizomycotina</taxon>
        <taxon>Sordariomycetes</taxon>
        <taxon>Hypocreomycetidae</taxon>
        <taxon>Hypocreales</taxon>
        <taxon>Nectriaceae</taxon>
        <taxon>Cylindrodendrum</taxon>
    </lineage>
</organism>
<keyword evidence="5" id="KW-0964">Secreted</keyword>
<comment type="pathway">
    <text evidence="3">Glycan degradation; xylan degradation.</text>
</comment>
<keyword evidence="7 12" id="KW-0732">Signal</keyword>
<feature type="chain" id="PRO_5040229236" description="Beta-xylanase" evidence="12">
    <location>
        <begin position="18"/>
        <end position="644"/>
    </location>
</feature>
<dbReference type="PROSITE" id="PS51164">
    <property type="entry name" value="CBM1_2"/>
    <property type="match status" value="1"/>
</dbReference>
<keyword evidence="10 11" id="KW-0624">Polysaccharide degradation</keyword>
<protein>
    <recommendedName>
        <fullName evidence="11">Beta-xylanase</fullName>
        <ecNumber evidence="11">3.2.1.8</ecNumber>
    </recommendedName>
</protein>
<keyword evidence="9 11" id="KW-0119">Carbohydrate metabolism</keyword>
<evidence type="ECO:0000256" key="8">
    <source>
        <dbReference type="ARBA" id="ARBA00022801"/>
    </source>
</evidence>
<evidence type="ECO:0000256" key="7">
    <source>
        <dbReference type="ARBA" id="ARBA00022729"/>
    </source>
</evidence>